<dbReference type="PANTHER" id="PTHR33371">
    <property type="entry name" value="INTERMEMBRANE PHOSPHOLIPID TRANSPORT SYSTEM BINDING PROTEIN MLAD-RELATED"/>
    <property type="match status" value="1"/>
</dbReference>
<dbReference type="EMBL" id="JBHTIC010000005">
    <property type="protein sequence ID" value="MFD0761214.1"/>
    <property type="molecule type" value="Genomic_DNA"/>
</dbReference>
<feature type="domain" description="Mce/MlaD" evidence="2">
    <location>
        <begin position="41"/>
        <end position="116"/>
    </location>
</feature>
<keyword evidence="4" id="KW-1185">Reference proteome</keyword>
<keyword evidence="1" id="KW-0812">Transmembrane</keyword>
<feature type="transmembrane region" description="Helical" evidence="1">
    <location>
        <begin position="12"/>
        <end position="30"/>
    </location>
</feature>
<keyword evidence="1" id="KW-0472">Membrane</keyword>
<reference evidence="4" key="1">
    <citation type="journal article" date="2019" name="Int. J. Syst. Evol. Microbiol.">
        <title>The Global Catalogue of Microorganisms (GCM) 10K type strain sequencing project: providing services to taxonomists for standard genome sequencing and annotation.</title>
        <authorList>
            <consortium name="The Broad Institute Genomics Platform"/>
            <consortium name="The Broad Institute Genome Sequencing Center for Infectious Disease"/>
            <person name="Wu L."/>
            <person name="Ma J."/>
        </authorList>
    </citation>
    <scope>NUCLEOTIDE SEQUENCE [LARGE SCALE GENOMIC DNA]</scope>
    <source>
        <strain evidence="4">CCUG 60022</strain>
    </source>
</reference>
<evidence type="ECO:0000256" key="1">
    <source>
        <dbReference type="SAM" id="Phobius"/>
    </source>
</evidence>
<dbReference type="PANTHER" id="PTHR33371:SF4">
    <property type="entry name" value="INTERMEMBRANE PHOSPHOLIPID TRANSPORT SYSTEM BINDING PROTEIN MLAD"/>
    <property type="match status" value="1"/>
</dbReference>
<dbReference type="Pfam" id="PF02470">
    <property type="entry name" value="MlaD"/>
    <property type="match status" value="1"/>
</dbReference>
<sequence length="330" mass="36626">MKQTNTQKFNLGLFIVISTLLLILTLYFIGNKQNLFGNTFKISAVFNNVNGLQLGNNVRYSGINVGTVKSIVMINDTTICVDMVIEEKILKHLKKNAIAAIGSDGLVGSMVINIAPNKNLSRALLPGDTIQSYSKINTNDMLETLNTTNENAAILTSDLQKITTAINQGKGTLGMLIKDDELSKNLKQTILNLTKTSAEASQTFSKLNTIVTSINFDQSIANLIVNDSIATNQFKSVITNLDSSSKKMDSVITNLNAFITMLQHSEGTLNYLVKDTILVKNIDETIFNIKESSVKLNEDLEALKHNFLFRGYFKKLERQKKRDEKKAIKH</sequence>
<dbReference type="InterPro" id="IPR003399">
    <property type="entry name" value="Mce/MlaD"/>
</dbReference>
<dbReference type="Proteomes" id="UP001597032">
    <property type="component" value="Unassembled WGS sequence"/>
</dbReference>
<evidence type="ECO:0000259" key="2">
    <source>
        <dbReference type="Pfam" id="PF02470"/>
    </source>
</evidence>
<name>A0ABW2Z4K5_9FLAO</name>
<protein>
    <submittedName>
        <fullName evidence="3">MlaD family protein</fullName>
    </submittedName>
</protein>
<evidence type="ECO:0000313" key="4">
    <source>
        <dbReference type="Proteomes" id="UP001597032"/>
    </source>
</evidence>
<accession>A0ABW2Z4K5</accession>
<organism evidence="3 4">
    <name type="scientific">Lutibacter aestuarii</name>
    <dbReference type="NCBI Taxonomy" id="861111"/>
    <lineage>
        <taxon>Bacteria</taxon>
        <taxon>Pseudomonadati</taxon>
        <taxon>Bacteroidota</taxon>
        <taxon>Flavobacteriia</taxon>
        <taxon>Flavobacteriales</taxon>
        <taxon>Flavobacteriaceae</taxon>
        <taxon>Lutibacter</taxon>
    </lineage>
</organism>
<evidence type="ECO:0000313" key="3">
    <source>
        <dbReference type="EMBL" id="MFD0761214.1"/>
    </source>
</evidence>
<comment type="caution">
    <text evidence="3">The sequence shown here is derived from an EMBL/GenBank/DDBJ whole genome shotgun (WGS) entry which is preliminary data.</text>
</comment>
<gene>
    <name evidence="3" type="ORF">ACFQZW_03895</name>
</gene>
<proteinExistence type="predicted"/>
<dbReference type="RefSeq" id="WP_298265258.1">
    <property type="nucleotide sequence ID" value="NZ_JBHTIC010000005.1"/>
</dbReference>
<dbReference type="InterPro" id="IPR052336">
    <property type="entry name" value="MlaD_Phospholipid_Transporter"/>
</dbReference>
<keyword evidence="1" id="KW-1133">Transmembrane helix</keyword>